<comment type="catalytic activity">
    <reaction evidence="1">
        <text>Thiol-dependent hydrolysis of ester, thioester, amide, peptide and isopeptide bonds formed by the C-terminal Gly of ubiquitin (a 76-residue protein attached to proteins as an intracellular targeting signal).</text>
        <dbReference type="EC" id="3.4.19.12"/>
    </reaction>
</comment>
<name>A0A8H6VFE6_9PEZI</name>
<keyword evidence="3" id="KW-0645">Protease</keyword>
<dbReference type="EC" id="3.4.19.12" evidence="2"/>
<dbReference type="GO" id="GO:0006508">
    <property type="term" value="P:proteolysis"/>
    <property type="evidence" value="ECO:0007669"/>
    <property type="project" value="UniProtKB-KW"/>
</dbReference>
<dbReference type="GO" id="GO:0004843">
    <property type="term" value="F:cysteine-type deubiquitinase activity"/>
    <property type="evidence" value="ECO:0007669"/>
    <property type="project" value="UniProtKB-EC"/>
</dbReference>
<keyword evidence="5" id="KW-0378">Hydrolase</keyword>
<evidence type="ECO:0000256" key="4">
    <source>
        <dbReference type="ARBA" id="ARBA00022786"/>
    </source>
</evidence>
<dbReference type="PANTHER" id="PTHR13367:SF34">
    <property type="match status" value="1"/>
</dbReference>
<organism evidence="7 8">
    <name type="scientific">Pseudocercospora fuligena</name>
    <dbReference type="NCBI Taxonomy" id="685502"/>
    <lineage>
        <taxon>Eukaryota</taxon>
        <taxon>Fungi</taxon>
        <taxon>Dikarya</taxon>
        <taxon>Ascomycota</taxon>
        <taxon>Pezizomycotina</taxon>
        <taxon>Dothideomycetes</taxon>
        <taxon>Dothideomycetidae</taxon>
        <taxon>Mycosphaerellales</taxon>
        <taxon>Mycosphaerellaceae</taxon>
        <taxon>Pseudocercospora</taxon>
    </lineage>
</organism>
<proteinExistence type="predicted"/>
<dbReference type="OrthoDB" id="3182339at2759"/>
<evidence type="ECO:0000256" key="2">
    <source>
        <dbReference type="ARBA" id="ARBA00012759"/>
    </source>
</evidence>
<keyword evidence="4" id="KW-0833">Ubl conjugation pathway</keyword>
<sequence>MDIVQQDLPEQHHTNALVLEFLLQAGNFVALMPPPNTTVSNDGERFLDFVMQLDKPVEVILDVGAHILELDNLGVAKAWLRKSSLHKEAAIYCNDNDQLCVVDRFGRSELLLTSSFVSRLDVCVVYLDEAHTRGIDLKLPPLCRAAVTLGPRVTNDRLKQACMRLRKLGKGQNVTFCVPDDIQSQIGERGQLVQEQPINVQDVLFWVITETFAEVRRNMSLWAVQNTNYSIQQMKWEKNARDGRHTLTKEAAEEFLEPEARDSSYRYGPKPDKKSPLAILESRKELRFREIAQKCKAFGMIEFQSRKLNEEQERELSPEVDVDAERVVQRALPATPADHKLHDDVVKFVDEGVVDLKSKAYGPVFETLRNTSAGEVFDVSQLKNQYLLATTDFAQTVKNPCKGSLADSFQRSVQWILTIRNRVGNNVEYMLIVSPFEAQELLPHVSVSQTATLHLYRPRYNVTYRDMSKLDFCTIPSRHTAPVVPEDLATQLNIFAGQLYFSSYQDYVGACKFLGLSCVPITNEMRKRGWKVASDGFIERDDQGKPGGQQSRVRSSPVNFLKVLLSVVRRNGEDISKTHLGGLLDHNLLGPADFEQ</sequence>
<dbReference type="Proteomes" id="UP000660729">
    <property type="component" value="Unassembled WGS sequence"/>
</dbReference>
<evidence type="ECO:0000256" key="3">
    <source>
        <dbReference type="ARBA" id="ARBA00022670"/>
    </source>
</evidence>
<evidence type="ECO:0000256" key="1">
    <source>
        <dbReference type="ARBA" id="ARBA00000707"/>
    </source>
</evidence>
<comment type="caution">
    <text evidence="7">The sequence shown here is derived from an EMBL/GenBank/DDBJ whole genome shotgun (WGS) entry which is preliminary data.</text>
</comment>
<reference evidence="7" key="1">
    <citation type="submission" date="2020-04" db="EMBL/GenBank/DDBJ databases">
        <title>Draft genome resource of the tomato pathogen Pseudocercospora fuligena.</title>
        <authorList>
            <person name="Zaccaron A."/>
        </authorList>
    </citation>
    <scope>NUCLEOTIDE SEQUENCE</scope>
    <source>
        <strain evidence="7">PF001</strain>
    </source>
</reference>
<evidence type="ECO:0000313" key="7">
    <source>
        <dbReference type="EMBL" id="KAF7188517.1"/>
    </source>
</evidence>
<dbReference type="AlphaFoldDB" id="A0A8H6VFE6"/>
<evidence type="ECO:0000313" key="8">
    <source>
        <dbReference type="Proteomes" id="UP000660729"/>
    </source>
</evidence>
<accession>A0A8H6VFE6</accession>
<gene>
    <name evidence="7" type="ORF">HII31_10179</name>
</gene>
<evidence type="ECO:0000256" key="6">
    <source>
        <dbReference type="ARBA" id="ARBA00022807"/>
    </source>
</evidence>
<keyword evidence="8" id="KW-1185">Reference proteome</keyword>
<keyword evidence="6" id="KW-0788">Thiol protease</keyword>
<dbReference type="PANTHER" id="PTHR13367">
    <property type="entry name" value="UBIQUITIN THIOESTERASE"/>
    <property type="match status" value="1"/>
</dbReference>
<protein>
    <recommendedName>
        <fullName evidence="2">ubiquitinyl hydrolase 1</fullName>
        <ecNumber evidence="2">3.4.19.12</ecNumber>
    </recommendedName>
</protein>
<dbReference type="InterPro" id="IPR051346">
    <property type="entry name" value="OTU_Deubiquitinase"/>
</dbReference>
<evidence type="ECO:0000256" key="5">
    <source>
        <dbReference type="ARBA" id="ARBA00022801"/>
    </source>
</evidence>
<dbReference type="EMBL" id="JABCIY010000209">
    <property type="protein sequence ID" value="KAF7188517.1"/>
    <property type="molecule type" value="Genomic_DNA"/>
</dbReference>